<organism evidence="1 2">
    <name type="scientific">Coemansia brasiliensis</name>
    <dbReference type="NCBI Taxonomy" id="2650707"/>
    <lineage>
        <taxon>Eukaryota</taxon>
        <taxon>Fungi</taxon>
        <taxon>Fungi incertae sedis</taxon>
        <taxon>Zoopagomycota</taxon>
        <taxon>Kickxellomycotina</taxon>
        <taxon>Kickxellomycetes</taxon>
        <taxon>Kickxellales</taxon>
        <taxon>Kickxellaceae</taxon>
        <taxon>Coemansia</taxon>
    </lineage>
</organism>
<dbReference type="OrthoDB" id="2333384at2759"/>
<dbReference type="EMBL" id="JANBUW010000063">
    <property type="protein sequence ID" value="KAJ2849709.1"/>
    <property type="molecule type" value="Genomic_DNA"/>
</dbReference>
<reference evidence="1" key="1">
    <citation type="submission" date="2022-07" db="EMBL/GenBank/DDBJ databases">
        <title>Phylogenomic reconstructions and comparative analyses of Kickxellomycotina fungi.</title>
        <authorList>
            <person name="Reynolds N.K."/>
            <person name="Stajich J.E."/>
            <person name="Barry K."/>
            <person name="Grigoriev I.V."/>
            <person name="Crous P."/>
            <person name="Smith M.E."/>
        </authorList>
    </citation>
    <scope>NUCLEOTIDE SEQUENCE</scope>
    <source>
        <strain evidence="1">NRRL 1566</strain>
    </source>
</reference>
<evidence type="ECO:0008006" key="3">
    <source>
        <dbReference type="Google" id="ProtNLM"/>
    </source>
</evidence>
<name>A0A9W8IFW6_9FUNG</name>
<dbReference type="Proteomes" id="UP001139887">
    <property type="component" value="Unassembled WGS sequence"/>
</dbReference>
<dbReference type="AlphaFoldDB" id="A0A9W8IFW6"/>
<sequence length="426" mass="46007">MLSTASVSVYPDTAEATLYGGPNVANDAVITGRVVVTGRSARQVASLQVTLRAQRGRRFQGQQSVTPPTQLQAVLVADGKAAVTHEQLSARAHSWQFSITVPGSTAETVFARTSFVAYELVAEAGVSGTFAGTVQSKPIAVAIKRAPPPDSVWAATAGAALFETADWRGQLQLALAADSRILHSDDQALAIRGIVRPLVKGLQLRRAAFQLVERIVLSSDSSSASRTVADIDVDIDPDQCTSSLLKQEGIALDHETSTERTLSVPTEYAGIQYDVHRGPIRTYHELALSVSIVDVQGSVHNLRLASPVFVLPRPCRAALPRYEDTPADRLVSPPALRRDSNFWDQFVLIDTTNSSAHARPEPALDACPLALQGYRPSDLSQAPPPSYPGAAHRIERTVVDHADVAQMQPLRRRRSRERLAEPFVVV</sequence>
<accession>A0A9W8IFW6</accession>
<gene>
    <name evidence="1" type="ORF">IWW36_002436</name>
</gene>
<proteinExistence type="predicted"/>
<keyword evidence="2" id="KW-1185">Reference proteome</keyword>
<evidence type="ECO:0000313" key="2">
    <source>
        <dbReference type="Proteomes" id="UP001139887"/>
    </source>
</evidence>
<comment type="caution">
    <text evidence="1">The sequence shown here is derived from an EMBL/GenBank/DDBJ whole genome shotgun (WGS) entry which is preliminary data.</text>
</comment>
<evidence type="ECO:0000313" key="1">
    <source>
        <dbReference type="EMBL" id="KAJ2849709.1"/>
    </source>
</evidence>
<protein>
    <recommendedName>
        <fullName evidence="3">Arrestin-like N-terminal domain-containing protein</fullName>
    </recommendedName>
</protein>